<dbReference type="EMBL" id="JAVHJL010000007">
    <property type="protein sequence ID" value="KAK6499934.1"/>
    <property type="molecule type" value="Genomic_DNA"/>
</dbReference>
<protein>
    <recommendedName>
        <fullName evidence="4">BTB domain-containing protein</fullName>
    </recommendedName>
</protein>
<organism evidence="2 3">
    <name type="scientific">Arthrobotrys musiformis</name>
    <dbReference type="NCBI Taxonomy" id="47236"/>
    <lineage>
        <taxon>Eukaryota</taxon>
        <taxon>Fungi</taxon>
        <taxon>Dikarya</taxon>
        <taxon>Ascomycota</taxon>
        <taxon>Pezizomycotina</taxon>
        <taxon>Orbiliomycetes</taxon>
        <taxon>Orbiliales</taxon>
        <taxon>Orbiliaceae</taxon>
        <taxon>Arthrobotrys</taxon>
    </lineage>
</organism>
<evidence type="ECO:0008006" key="4">
    <source>
        <dbReference type="Google" id="ProtNLM"/>
    </source>
</evidence>
<evidence type="ECO:0000313" key="2">
    <source>
        <dbReference type="EMBL" id="KAK6499934.1"/>
    </source>
</evidence>
<feature type="compositionally biased region" description="Basic and acidic residues" evidence="1">
    <location>
        <begin position="51"/>
        <end position="68"/>
    </location>
</feature>
<comment type="caution">
    <text evidence="2">The sequence shown here is derived from an EMBL/GenBank/DDBJ whole genome shotgun (WGS) entry which is preliminary data.</text>
</comment>
<feature type="compositionally biased region" description="Low complexity" evidence="1">
    <location>
        <begin position="22"/>
        <end position="33"/>
    </location>
</feature>
<evidence type="ECO:0000256" key="1">
    <source>
        <dbReference type="SAM" id="MobiDB-lite"/>
    </source>
</evidence>
<dbReference type="Proteomes" id="UP001370758">
    <property type="component" value="Unassembled WGS sequence"/>
</dbReference>
<evidence type="ECO:0000313" key="3">
    <source>
        <dbReference type="Proteomes" id="UP001370758"/>
    </source>
</evidence>
<gene>
    <name evidence="2" type="ORF">TWF481_010290</name>
</gene>
<reference evidence="2 3" key="1">
    <citation type="submission" date="2023-08" db="EMBL/GenBank/DDBJ databases">
        <authorList>
            <person name="Palmer J.M."/>
        </authorList>
    </citation>
    <scope>NUCLEOTIDE SEQUENCE [LARGE SCALE GENOMIC DNA]</scope>
    <source>
        <strain evidence="2 3">TWF481</strain>
    </source>
</reference>
<sequence>MYRDQSNWRSSRKSWHSDTTESSTYTPAKSSSSWRNGRTDYNENRSLIVRSPHETSPDRFNKSWRDRPTIPNSPPARRGTRGGRFPPGRLDRLRSDIEATKQTGNISSAFGDVDIGQLRRSKTDLVPTSRITITENYNCIVVATREPEEVIHYQVSADVLKPSSAIISEMIDDAYAVHIGNGRSDNGRENDKISCIRLELKGDTSLLEVILRVLHGNEGECETTLENLTFQQVAKVAAICQKYKWEDVVKPWSQSWIEKYEPYALEPGYEDWLLIAGVFDTQKQVQELIAVLGNTCGIFPPGRVPRPTEAEPGRGRLFLRDKRVVDASLWPPTTFSE</sequence>
<dbReference type="AlphaFoldDB" id="A0AAV9W0C5"/>
<name>A0AAV9W0C5_9PEZI</name>
<accession>A0AAV9W0C5</accession>
<proteinExistence type="predicted"/>
<feature type="region of interest" description="Disordered" evidence="1">
    <location>
        <begin position="1"/>
        <end position="91"/>
    </location>
</feature>
<keyword evidence="3" id="KW-1185">Reference proteome</keyword>